<gene>
    <name evidence="1" type="ORF">M9H77_36196</name>
</gene>
<accession>A0ACB9ZSE8</accession>
<evidence type="ECO:0000313" key="1">
    <source>
        <dbReference type="EMBL" id="KAI5650191.1"/>
    </source>
</evidence>
<protein>
    <submittedName>
        <fullName evidence="1">Uncharacterized protein</fullName>
    </submittedName>
</protein>
<comment type="caution">
    <text evidence="1">The sequence shown here is derived from an EMBL/GenBank/DDBJ whole genome shotgun (WGS) entry which is preliminary data.</text>
</comment>
<reference evidence="2" key="1">
    <citation type="journal article" date="2023" name="Nat. Plants">
        <title>Single-cell RNA sequencing provides a high-resolution roadmap for understanding the multicellular compartmentation of specialized metabolism.</title>
        <authorList>
            <person name="Sun S."/>
            <person name="Shen X."/>
            <person name="Li Y."/>
            <person name="Li Y."/>
            <person name="Wang S."/>
            <person name="Li R."/>
            <person name="Zhang H."/>
            <person name="Shen G."/>
            <person name="Guo B."/>
            <person name="Wei J."/>
            <person name="Xu J."/>
            <person name="St-Pierre B."/>
            <person name="Chen S."/>
            <person name="Sun C."/>
        </authorList>
    </citation>
    <scope>NUCLEOTIDE SEQUENCE [LARGE SCALE GENOMIC DNA]</scope>
</reference>
<sequence>MKSREHKVTTYNPQEGIYIVRSPIRVSGSDNNVYTLQMNNKSFSCGKWQTYTLPYSHALAICRENGMRAYTYLRTYQDNFHPVFSENFWRDVPYNLTFYPSNMNKERGRKHDMQFQGEMDYRNLDSPQDGGKVGLSDNSPWLCVIICNNAQPLCVMAIIRIKEKVDYFSTFFLKLV</sequence>
<evidence type="ECO:0000313" key="2">
    <source>
        <dbReference type="Proteomes" id="UP001060085"/>
    </source>
</evidence>
<name>A0ACB9ZSE8_CATRO</name>
<dbReference type="Proteomes" id="UP001060085">
    <property type="component" value="Linkage Group LG08"/>
</dbReference>
<dbReference type="EMBL" id="CM044708">
    <property type="protein sequence ID" value="KAI5650191.1"/>
    <property type="molecule type" value="Genomic_DNA"/>
</dbReference>
<keyword evidence="2" id="KW-1185">Reference proteome</keyword>
<organism evidence="1 2">
    <name type="scientific">Catharanthus roseus</name>
    <name type="common">Madagascar periwinkle</name>
    <name type="synonym">Vinca rosea</name>
    <dbReference type="NCBI Taxonomy" id="4058"/>
    <lineage>
        <taxon>Eukaryota</taxon>
        <taxon>Viridiplantae</taxon>
        <taxon>Streptophyta</taxon>
        <taxon>Embryophyta</taxon>
        <taxon>Tracheophyta</taxon>
        <taxon>Spermatophyta</taxon>
        <taxon>Magnoliopsida</taxon>
        <taxon>eudicotyledons</taxon>
        <taxon>Gunneridae</taxon>
        <taxon>Pentapetalae</taxon>
        <taxon>asterids</taxon>
        <taxon>lamiids</taxon>
        <taxon>Gentianales</taxon>
        <taxon>Apocynaceae</taxon>
        <taxon>Rauvolfioideae</taxon>
        <taxon>Vinceae</taxon>
        <taxon>Catharanthinae</taxon>
        <taxon>Catharanthus</taxon>
    </lineage>
</organism>
<proteinExistence type="predicted"/>